<feature type="signal peptide" evidence="2">
    <location>
        <begin position="1"/>
        <end position="22"/>
    </location>
</feature>
<dbReference type="GO" id="GO:0030435">
    <property type="term" value="P:sporulation resulting in formation of a cellular spore"/>
    <property type="evidence" value="ECO:0007669"/>
    <property type="project" value="InterPro"/>
</dbReference>
<evidence type="ECO:0000256" key="2">
    <source>
        <dbReference type="SAM" id="SignalP"/>
    </source>
</evidence>
<dbReference type="EMBL" id="RBZO01000001">
    <property type="protein sequence ID" value="RKQ18769.1"/>
    <property type="molecule type" value="Genomic_DNA"/>
</dbReference>
<evidence type="ECO:0000313" key="4">
    <source>
        <dbReference type="Proteomes" id="UP000281813"/>
    </source>
</evidence>
<evidence type="ECO:0000313" key="3">
    <source>
        <dbReference type="EMBL" id="RKQ18769.1"/>
    </source>
</evidence>
<organism evidence="3 4">
    <name type="scientific">Oceanobacillus bengalensis</name>
    <dbReference type="NCBI Taxonomy" id="1435466"/>
    <lineage>
        <taxon>Bacteria</taxon>
        <taxon>Bacillati</taxon>
        <taxon>Bacillota</taxon>
        <taxon>Bacilli</taxon>
        <taxon>Bacillales</taxon>
        <taxon>Bacillaceae</taxon>
        <taxon>Oceanobacillus</taxon>
    </lineage>
</organism>
<feature type="compositionally biased region" description="Low complexity" evidence="1">
    <location>
        <begin position="77"/>
        <end position="91"/>
    </location>
</feature>
<name>A0A494Z9Q4_9BACI</name>
<comment type="caution">
    <text evidence="3">The sequence shown here is derived from an EMBL/GenBank/DDBJ whole genome shotgun (WGS) entry which is preliminary data.</text>
</comment>
<dbReference type="OrthoDB" id="1707228at2"/>
<keyword evidence="2" id="KW-0732">Signal</keyword>
<feature type="chain" id="PRO_5038492525" evidence="2">
    <location>
        <begin position="23"/>
        <end position="221"/>
    </location>
</feature>
<gene>
    <name evidence="3" type="ORF">D8M05_01280</name>
</gene>
<feature type="region of interest" description="Disordered" evidence="1">
    <location>
        <begin position="26"/>
        <end position="53"/>
    </location>
</feature>
<feature type="region of interest" description="Disordered" evidence="1">
    <location>
        <begin position="71"/>
        <end position="91"/>
    </location>
</feature>
<dbReference type="PROSITE" id="PS51257">
    <property type="entry name" value="PROKAR_LIPOPROTEIN"/>
    <property type="match status" value="1"/>
</dbReference>
<protein>
    <submittedName>
        <fullName evidence="3">YhcN/YlaJ family sporulation lipoprotein</fullName>
    </submittedName>
</protein>
<dbReference type="InterPro" id="IPR019076">
    <property type="entry name" value="Spore_lipoprot_YhcN/YlaJ-like"/>
</dbReference>
<evidence type="ECO:0000256" key="1">
    <source>
        <dbReference type="SAM" id="MobiDB-lite"/>
    </source>
</evidence>
<dbReference type="Pfam" id="PF09580">
    <property type="entry name" value="Spore_YhcN_YlaJ"/>
    <property type="match status" value="1"/>
</dbReference>
<dbReference type="NCBIfam" id="TIGR02898">
    <property type="entry name" value="spore_YhcN_YlaJ"/>
    <property type="match status" value="1"/>
</dbReference>
<dbReference type="InterPro" id="IPR014247">
    <property type="entry name" value="Spore_lipoprot_YhcN/YlaJ"/>
</dbReference>
<proteinExistence type="predicted"/>
<keyword evidence="4" id="KW-1185">Reference proteome</keyword>
<accession>A0A494Z9Q4</accession>
<feature type="compositionally biased region" description="Low complexity" evidence="1">
    <location>
        <begin position="26"/>
        <end position="38"/>
    </location>
</feature>
<dbReference type="AlphaFoldDB" id="A0A494Z9Q4"/>
<reference evidence="3 4" key="1">
    <citation type="journal article" date="2015" name="Antonie Van Leeuwenhoek">
        <title>Oceanobacillus bengalensis sp. nov., a bacterium isolated from seawater of the Bay of Bengal.</title>
        <authorList>
            <person name="Yongchang O."/>
            <person name="Xiang W."/>
            <person name="Wang G."/>
        </authorList>
    </citation>
    <scope>NUCLEOTIDE SEQUENCE [LARGE SCALE GENOMIC DNA]</scope>
    <source>
        <strain evidence="3 4">MCCC 1K00260</strain>
    </source>
</reference>
<dbReference type="Proteomes" id="UP000281813">
    <property type="component" value="Unassembled WGS sequence"/>
</dbReference>
<dbReference type="RefSeq" id="WP_121127824.1">
    <property type="nucleotide sequence ID" value="NZ_JBHUFK010000020.1"/>
</dbReference>
<sequence length="221" mass="25070">MKKQLITSGLVLTLSLVGCQTADNDGATGTTTGNNNTGIQPTQYHDRGSVDGTDARNYMLQRDADWFQNREENTGQNNNDRVNTRNINNQVNDNRNENRYEVGEEAANKITNQMDEIDSAYVLTTENNAYVAAELDTDNNNRGQRNDNNTFDDELSDEVKEKIGDIVKSVDRDIDNVYVSTNPDFFNLTNNYAEDVDRGEPIEGFFDQFSNMIERIFPQNR</sequence>
<keyword evidence="3" id="KW-0449">Lipoprotein</keyword>